<dbReference type="Proteomes" id="UP000559256">
    <property type="component" value="Unassembled WGS sequence"/>
</dbReference>
<reference evidence="2 3" key="1">
    <citation type="journal article" date="2020" name="ISME J.">
        <title>Uncovering the hidden diversity of litter-decomposition mechanisms in mushroom-forming fungi.</title>
        <authorList>
            <person name="Floudas D."/>
            <person name="Bentzer J."/>
            <person name="Ahren D."/>
            <person name="Johansson T."/>
            <person name="Persson P."/>
            <person name="Tunlid A."/>
        </authorList>
    </citation>
    <scope>NUCLEOTIDE SEQUENCE [LARGE SCALE GENOMIC DNA]</scope>
    <source>
        <strain evidence="2 3">CBS 291.85</strain>
    </source>
</reference>
<evidence type="ECO:0000313" key="2">
    <source>
        <dbReference type="EMBL" id="KAF5344740.1"/>
    </source>
</evidence>
<organism evidence="2 3">
    <name type="scientific">Tetrapyrgos nigripes</name>
    <dbReference type="NCBI Taxonomy" id="182062"/>
    <lineage>
        <taxon>Eukaryota</taxon>
        <taxon>Fungi</taxon>
        <taxon>Dikarya</taxon>
        <taxon>Basidiomycota</taxon>
        <taxon>Agaricomycotina</taxon>
        <taxon>Agaricomycetes</taxon>
        <taxon>Agaricomycetidae</taxon>
        <taxon>Agaricales</taxon>
        <taxon>Marasmiineae</taxon>
        <taxon>Marasmiaceae</taxon>
        <taxon>Tetrapyrgos</taxon>
    </lineage>
</organism>
<dbReference type="InterPro" id="IPR023375">
    <property type="entry name" value="ADC_dom_sf"/>
</dbReference>
<protein>
    <submittedName>
        <fullName evidence="2">Uncharacterized protein</fullName>
    </submittedName>
</protein>
<sequence>MLNQWKFYLTVFCAAAAVDSLAQDLPVAPAPWELSVSEGWVFVTPPILSSDFLPPGFANPLEATVERKSGAMIPDIGLIILVRYSETPVDPYDELIWIPGKWAYDTDDKGFRITNIYVSSNASVINGRRNWNIPKHVAKFDWQTSALGVTTVSVSSSGGKPFFSAQLLPTTLPIPIEVNSTLTGDYLTLIQPPLPAGNTTSAPAEIGTDEWVSFLLNTKTKTVAANTIIGNLPGGKLGDGVLYPNIAPLLPVGAKISGTLEFPVPEVLSNL</sequence>
<keyword evidence="3" id="KW-1185">Reference proteome</keyword>
<proteinExistence type="predicted"/>
<name>A0A8H5FPF8_9AGAR</name>
<dbReference type="OrthoDB" id="9970474at2759"/>
<feature type="signal peptide" evidence="1">
    <location>
        <begin position="1"/>
        <end position="22"/>
    </location>
</feature>
<accession>A0A8H5FPF8</accession>
<dbReference type="PANTHER" id="PTHR40518">
    <property type="entry name" value="ACETOACETATE DECARBOXYLASE"/>
    <property type="match status" value="1"/>
</dbReference>
<dbReference type="AlphaFoldDB" id="A0A8H5FPF8"/>
<comment type="caution">
    <text evidence="2">The sequence shown here is derived from an EMBL/GenBank/DDBJ whole genome shotgun (WGS) entry which is preliminary data.</text>
</comment>
<gene>
    <name evidence="2" type="ORF">D9758_015297</name>
</gene>
<dbReference type="EMBL" id="JAACJM010000119">
    <property type="protein sequence ID" value="KAF5344740.1"/>
    <property type="molecule type" value="Genomic_DNA"/>
</dbReference>
<feature type="chain" id="PRO_5034077971" evidence="1">
    <location>
        <begin position="23"/>
        <end position="271"/>
    </location>
</feature>
<dbReference type="Gene3D" id="2.40.400.10">
    <property type="entry name" value="Acetoacetate decarboxylase-like"/>
    <property type="match status" value="1"/>
</dbReference>
<evidence type="ECO:0000313" key="3">
    <source>
        <dbReference type="Proteomes" id="UP000559256"/>
    </source>
</evidence>
<keyword evidence="1" id="KW-0732">Signal</keyword>
<dbReference type="PANTHER" id="PTHR40518:SF1">
    <property type="entry name" value="ACETOACETATE DECARBOXYLASE"/>
    <property type="match status" value="1"/>
</dbReference>
<evidence type="ECO:0000256" key="1">
    <source>
        <dbReference type="SAM" id="SignalP"/>
    </source>
</evidence>
<dbReference type="SUPFAM" id="SSF160104">
    <property type="entry name" value="Acetoacetate decarboxylase-like"/>
    <property type="match status" value="1"/>
</dbReference>